<organism evidence="1 2">
    <name type="scientific">Psilocybe cf. subviscida</name>
    <dbReference type="NCBI Taxonomy" id="2480587"/>
    <lineage>
        <taxon>Eukaryota</taxon>
        <taxon>Fungi</taxon>
        <taxon>Dikarya</taxon>
        <taxon>Basidiomycota</taxon>
        <taxon>Agaricomycotina</taxon>
        <taxon>Agaricomycetes</taxon>
        <taxon>Agaricomycetidae</taxon>
        <taxon>Agaricales</taxon>
        <taxon>Agaricineae</taxon>
        <taxon>Strophariaceae</taxon>
        <taxon>Psilocybe</taxon>
    </lineage>
</organism>
<dbReference type="OrthoDB" id="2563669at2759"/>
<evidence type="ECO:0000313" key="1">
    <source>
        <dbReference type="EMBL" id="KAF5329392.1"/>
    </source>
</evidence>
<gene>
    <name evidence="1" type="ORF">D9619_008959</name>
</gene>
<comment type="caution">
    <text evidence="1">The sequence shown here is derived from an EMBL/GenBank/DDBJ whole genome shotgun (WGS) entry which is preliminary data.</text>
</comment>
<protein>
    <submittedName>
        <fullName evidence="1">Uncharacterized protein</fullName>
    </submittedName>
</protein>
<dbReference type="Gene3D" id="2.60.120.260">
    <property type="entry name" value="Galactose-binding domain-like"/>
    <property type="match status" value="2"/>
</dbReference>
<evidence type="ECO:0000313" key="2">
    <source>
        <dbReference type="Proteomes" id="UP000567179"/>
    </source>
</evidence>
<sequence length="430" mass="45633">MNYETTPSLLLLCARPSTMELQLSAHSYTYCALHLTRSISMDPSAVNWNVTVDDFDSVLTYADQSVWDTPDPSSFDNYSSTGSPWIRGTYHATKTKGATVSLNITGPAVYIYGNTGPDFGSYEIQIDSVTIRQSAYSTTASNASTLLYGAANLSYKTHNIVLKNLGALPENGDKGGDRFLLDYITSTIQVAPAGATAKNVTFEETDASISYSGTWGKNTGPVFSGGGTTFTNGDQASFSITFKGSSIMVLGDKKNDHGLYSVVLDNRPAEMYDGVSGCGGAFGLTCEQQVPTIKYLASNLDGSDHKLTLTNQAGAQKSFFGMSPSQPRLPTMNEYAYTVLDLDSIVVAVPSVYGPRQLSSDASPFVPTSSTPGSFSTAATTAKASAVTNTVGATPTSAASPGPAMMRNPLLLLTLSVVFLFLRPAFRGQR</sequence>
<keyword evidence="2" id="KW-1185">Reference proteome</keyword>
<dbReference type="EMBL" id="JAACJJ010000002">
    <property type="protein sequence ID" value="KAF5329392.1"/>
    <property type="molecule type" value="Genomic_DNA"/>
</dbReference>
<proteinExistence type="predicted"/>
<accession>A0A8H5BW04</accession>
<dbReference type="AlphaFoldDB" id="A0A8H5BW04"/>
<name>A0A8H5BW04_9AGAR</name>
<reference evidence="1 2" key="1">
    <citation type="journal article" date="2020" name="ISME J.">
        <title>Uncovering the hidden diversity of litter-decomposition mechanisms in mushroom-forming fungi.</title>
        <authorList>
            <person name="Floudas D."/>
            <person name="Bentzer J."/>
            <person name="Ahren D."/>
            <person name="Johansson T."/>
            <person name="Persson P."/>
            <person name="Tunlid A."/>
        </authorList>
    </citation>
    <scope>NUCLEOTIDE SEQUENCE [LARGE SCALE GENOMIC DNA]</scope>
    <source>
        <strain evidence="1 2">CBS 101986</strain>
    </source>
</reference>
<dbReference type="Proteomes" id="UP000567179">
    <property type="component" value="Unassembled WGS sequence"/>
</dbReference>